<keyword evidence="2" id="KW-1185">Reference proteome</keyword>
<reference evidence="1 2" key="2">
    <citation type="journal article" date="2022" name="Mol. Ecol. Resour.">
        <title>The genomes of chicory, endive, great burdock and yacon provide insights into Asteraceae paleo-polyploidization history and plant inulin production.</title>
        <authorList>
            <person name="Fan W."/>
            <person name="Wang S."/>
            <person name="Wang H."/>
            <person name="Wang A."/>
            <person name="Jiang F."/>
            <person name="Liu H."/>
            <person name="Zhao H."/>
            <person name="Xu D."/>
            <person name="Zhang Y."/>
        </authorList>
    </citation>
    <scope>NUCLEOTIDE SEQUENCE [LARGE SCALE GENOMIC DNA]</scope>
    <source>
        <strain evidence="2">cv. Yunnan</strain>
        <tissue evidence="1">Leaves</tissue>
    </source>
</reference>
<protein>
    <submittedName>
        <fullName evidence="1">Uncharacterized protein</fullName>
    </submittedName>
</protein>
<dbReference type="Proteomes" id="UP001056120">
    <property type="component" value="Linkage Group LG08"/>
</dbReference>
<name>A0ACB9ICB8_9ASTR</name>
<dbReference type="EMBL" id="CM042025">
    <property type="protein sequence ID" value="KAI3805899.1"/>
    <property type="molecule type" value="Genomic_DNA"/>
</dbReference>
<gene>
    <name evidence="1" type="ORF">L1987_21787</name>
</gene>
<evidence type="ECO:0000313" key="1">
    <source>
        <dbReference type="EMBL" id="KAI3805899.1"/>
    </source>
</evidence>
<organism evidence="1 2">
    <name type="scientific">Smallanthus sonchifolius</name>
    <dbReference type="NCBI Taxonomy" id="185202"/>
    <lineage>
        <taxon>Eukaryota</taxon>
        <taxon>Viridiplantae</taxon>
        <taxon>Streptophyta</taxon>
        <taxon>Embryophyta</taxon>
        <taxon>Tracheophyta</taxon>
        <taxon>Spermatophyta</taxon>
        <taxon>Magnoliopsida</taxon>
        <taxon>eudicotyledons</taxon>
        <taxon>Gunneridae</taxon>
        <taxon>Pentapetalae</taxon>
        <taxon>asterids</taxon>
        <taxon>campanulids</taxon>
        <taxon>Asterales</taxon>
        <taxon>Asteraceae</taxon>
        <taxon>Asteroideae</taxon>
        <taxon>Heliantheae alliance</taxon>
        <taxon>Millerieae</taxon>
        <taxon>Smallanthus</taxon>
    </lineage>
</organism>
<accession>A0ACB9ICB8</accession>
<reference evidence="2" key="1">
    <citation type="journal article" date="2022" name="Mol. Ecol. Resour.">
        <title>The genomes of chicory, endive, great burdock and yacon provide insights into Asteraceae palaeo-polyploidization history and plant inulin production.</title>
        <authorList>
            <person name="Fan W."/>
            <person name="Wang S."/>
            <person name="Wang H."/>
            <person name="Wang A."/>
            <person name="Jiang F."/>
            <person name="Liu H."/>
            <person name="Zhao H."/>
            <person name="Xu D."/>
            <person name="Zhang Y."/>
        </authorList>
    </citation>
    <scope>NUCLEOTIDE SEQUENCE [LARGE SCALE GENOMIC DNA]</scope>
    <source>
        <strain evidence="2">cv. Yunnan</strain>
    </source>
</reference>
<sequence length="72" mass="7758">MTVTRSQKSKQLTSKSPQNVGEPETPQSGVPLAPKTTGNQDKEADGDTSTKRKSARTYQGNPQTAGNYLCFL</sequence>
<evidence type="ECO:0000313" key="2">
    <source>
        <dbReference type="Proteomes" id="UP001056120"/>
    </source>
</evidence>
<proteinExistence type="predicted"/>
<comment type="caution">
    <text evidence="1">The sequence shown here is derived from an EMBL/GenBank/DDBJ whole genome shotgun (WGS) entry which is preliminary data.</text>
</comment>